<dbReference type="InterPro" id="IPR002372">
    <property type="entry name" value="PQQ_rpt_dom"/>
</dbReference>
<keyword evidence="2" id="KW-0472">Membrane</keyword>
<feature type="transmembrane region" description="Helical" evidence="2">
    <location>
        <begin position="54"/>
        <end position="77"/>
    </location>
</feature>
<keyword evidence="2" id="KW-1133">Transmembrane helix</keyword>
<evidence type="ECO:0000313" key="7">
    <source>
        <dbReference type="Proteomes" id="UP000618382"/>
    </source>
</evidence>
<evidence type="ECO:0000313" key="6">
    <source>
        <dbReference type="Proteomes" id="UP000577956"/>
    </source>
</evidence>
<dbReference type="SUPFAM" id="SSF50998">
    <property type="entry name" value="Quinoprotein alcohol dehydrogenase-like"/>
    <property type="match status" value="2"/>
</dbReference>
<evidence type="ECO:0000259" key="3">
    <source>
        <dbReference type="Pfam" id="PF13360"/>
    </source>
</evidence>
<protein>
    <submittedName>
        <fullName evidence="5">Outer membrane protein assembly factor BamB</fullName>
    </submittedName>
</protein>
<feature type="compositionally biased region" description="Low complexity" evidence="1">
    <location>
        <begin position="27"/>
        <end position="43"/>
    </location>
</feature>
<gene>
    <name evidence="5" type="ORF">BKA21_000629</name>
    <name evidence="4" type="ORF">Col01nite_29440</name>
</gene>
<sequence length="490" mass="50630">MAGDRPAARMQLVEIADPDEDVPPGPASSRARPPRARTPGDGPSPAGAPRLPGWAWALAAVLVLLVAAAAVATGAVARRADARADRLAQVPGFVRALDHTPREVWRTAVPHRYGTVLAAGGTLVTVSDVTGTWTVTGRDPATGGAAWAQEVVEVSRAGFETVSVVCLPGPAASTLLVCGWVEPGVVYGRRQTPEPVVPVTRLVAFDATSGEPVGAWQVRDRLVGVDRVGDDLVVATATADRRVRVERRAGADGTLRWGVTSQDELVTTDGSRPDPRLEVGEDLVVLTGTSTAVLDAADGERLSGSASGRQLLVVPLTAGGFASWASTGDARLHDADGEIRAEVVGLPARLSADDRSSDALLVDLGRRVVAVDPDDGAQRWEQVVPLSPVAVVDGVVVLGGDVGVGAVDAADGTVLWQQRVPQVVPFAPVTDGLVVVGPEPARGGGWALVGRGLRDGVRAWSVSLPDDARGLDVVGGRMVVRTPDEAVVLG</sequence>
<dbReference type="Proteomes" id="UP000618382">
    <property type="component" value="Unassembled WGS sequence"/>
</dbReference>
<organism evidence="5 6">
    <name type="scientific">Cellulomonas oligotrophica</name>
    <dbReference type="NCBI Taxonomy" id="931536"/>
    <lineage>
        <taxon>Bacteria</taxon>
        <taxon>Bacillati</taxon>
        <taxon>Actinomycetota</taxon>
        <taxon>Actinomycetes</taxon>
        <taxon>Micrococcales</taxon>
        <taxon>Cellulomonadaceae</taxon>
        <taxon>Cellulomonas</taxon>
    </lineage>
</organism>
<keyword evidence="2" id="KW-0812">Transmembrane</keyword>
<accession>A0A7Y9FDC1</accession>
<dbReference type="InterPro" id="IPR011047">
    <property type="entry name" value="Quinoprotein_ADH-like_sf"/>
</dbReference>
<dbReference type="EMBL" id="JACCBK010000001">
    <property type="protein sequence ID" value="NYD85080.1"/>
    <property type="molecule type" value="Genomic_DNA"/>
</dbReference>
<keyword evidence="7" id="KW-1185">Reference proteome</keyword>
<dbReference type="EMBL" id="BONN01000009">
    <property type="protein sequence ID" value="GIG33785.1"/>
    <property type="molecule type" value="Genomic_DNA"/>
</dbReference>
<dbReference type="InterPro" id="IPR015943">
    <property type="entry name" value="WD40/YVTN_repeat-like_dom_sf"/>
</dbReference>
<dbReference type="Gene3D" id="2.130.10.10">
    <property type="entry name" value="YVTN repeat-like/Quinoprotein amine dehydrogenase"/>
    <property type="match status" value="1"/>
</dbReference>
<dbReference type="RefSeq" id="WP_179625302.1">
    <property type="nucleotide sequence ID" value="NZ_BAABFI010000003.1"/>
</dbReference>
<dbReference type="AlphaFoldDB" id="A0A7Y9FDC1"/>
<reference evidence="5 6" key="1">
    <citation type="submission" date="2020-07" db="EMBL/GenBank/DDBJ databases">
        <title>Sequencing the genomes of 1000 actinobacteria strains.</title>
        <authorList>
            <person name="Klenk H.-P."/>
        </authorList>
    </citation>
    <scope>NUCLEOTIDE SEQUENCE [LARGE SCALE GENOMIC DNA]</scope>
    <source>
        <strain evidence="5 6">DSM 24482</strain>
    </source>
</reference>
<feature type="domain" description="Pyrrolo-quinoline quinone repeat" evidence="3">
    <location>
        <begin position="359"/>
        <end position="470"/>
    </location>
</feature>
<reference evidence="4 7" key="2">
    <citation type="submission" date="2021-01" db="EMBL/GenBank/DDBJ databases">
        <title>Whole genome shotgun sequence of Cellulomonas oligotrophica NBRC 109435.</title>
        <authorList>
            <person name="Komaki H."/>
            <person name="Tamura T."/>
        </authorList>
    </citation>
    <scope>NUCLEOTIDE SEQUENCE [LARGE SCALE GENOMIC DNA]</scope>
    <source>
        <strain evidence="4 7">NBRC 109435</strain>
    </source>
</reference>
<evidence type="ECO:0000256" key="1">
    <source>
        <dbReference type="SAM" id="MobiDB-lite"/>
    </source>
</evidence>
<evidence type="ECO:0000256" key="2">
    <source>
        <dbReference type="SAM" id="Phobius"/>
    </source>
</evidence>
<dbReference type="Proteomes" id="UP000577956">
    <property type="component" value="Unassembled WGS sequence"/>
</dbReference>
<proteinExistence type="predicted"/>
<dbReference type="Pfam" id="PF13360">
    <property type="entry name" value="PQQ_2"/>
    <property type="match status" value="1"/>
</dbReference>
<evidence type="ECO:0000313" key="4">
    <source>
        <dbReference type="EMBL" id="GIG33785.1"/>
    </source>
</evidence>
<name>A0A7Y9FDC1_9CELL</name>
<evidence type="ECO:0000313" key="5">
    <source>
        <dbReference type="EMBL" id="NYD85080.1"/>
    </source>
</evidence>
<comment type="caution">
    <text evidence="5">The sequence shown here is derived from an EMBL/GenBank/DDBJ whole genome shotgun (WGS) entry which is preliminary data.</text>
</comment>
<feature type="region of interest" description="Disordered" evidence="1">
    <location>
        <begin position="1"/>
        <end position="48"/>
    </location>
</feature>